<reference evidence="6 7" key="1">
    <citation type="journal article" date="2024" name="ISME J.">
        <title>Tailless and filamentous prophages are predominant in marine Vibrio.</title>
        <authorList>
            <person name="Steensen K."/>
            <person name="Seneca J."/>
            <person name="Bartlau N."/>
            <person name="Yu X.A."/>
            <person name="Hussain F.A."/>
            <person name="Polz M.F."/>
        </authorList>
    </citation>
    <scope>NUCLEOTIDE SEQUENCE [LARGE SCALE GENOMIC DNA]</scope>
    <source>
        <strain evidence="6 7">10N.222.51.A1</strain>
    </source>
</reference>
<dbReference type="EMBL" id="JBFRUW010000054">
    <property type="protein sequence ID" value="MFA0569452.1"/>
    <property type="molecule type" value="Genomic_DNA"/>
</dbReference>
<dbReference type="Proteomes" id="UP001570417">
    <property type="component" value="Unassembled WGS sequence"/>
</dbReference>
<dbReference type="CDD" id="cd05466">
    <property type="entry name" value="PBP2_LTTR_substrate"/>
    <property type="match status" value="1"/>
</dbReference>
<evidence type="ECO:0000313" key="7">
    <source>
        <dbReference type="Proteomes" id="UP001570417"/>
    </source>
</evidence>
<dbReference type="RefSeq" id="WP_137371755.1">
    <property type="nucleotide sequence ID" value="NZ_AP025491.1"/>
</dbReference>
<dbReference type="PROSITE" id="PS50931">
    <property type="entry name" value="HTH_LYSR"/>
    <property type="match status" value="1"/>
</dbReference>
<dbReference type="Gene3D" id="3.40.190.290">
    <property type="match status" value="1"/>
</dbReference>
<gene>
    <name evidence="6" type="ORF">AB4566_14360</name>
</gene>
<evidence type="ECO:0000256" key="4">
    <source>
        <dbReference type="ARBA" id="ARBA00023163"/>
    </source>
</evidence>
<organism evidence="6 7">
    <name type="scientific">Vibrio gallaecicus</name>
    <dbReference type="NCBI Taxonomy" id="552386"/>
    <lineage>
        <taxon>Bacteria</taxon>
        <taxon>Pseudomonadati</taxon>
        <taxon>Pseudomonadota</taxon>
        <taxon>Gammaproteobacteria</taxon>
        <taxon>Vibrionales</taxon>
        <taxon>Vibrionaceae</taxon>
        <taxon>Vibrio</taxon>
    </lineage>
</organism>
<feature type="domain" description="HTH lysR-type" evidence="5">
    <location>
        <begin position="1"/>
        <end position="58"/>
    </location>
</feature>
<dbReference type="Pfam" id="PF00126">
    <property type="entry name" value="HTH_1"/>
    <property type="match status" value="1"/>
</dbReference>
<dbReference type="Pfam" id="PF03466">
    <property type="entry name" value="LysR_substrate"/>
    <property type="match status" value="1"/>
</dbReference>
<comment type="similarity">
    <text evidence="1">Belongs to the LysR transcriptional regulatory family.</text>
</comment>
<dbReference type="SUPFAM" id="SSF53850">
    <property type="entry name" value="Periplasmic binding protein-like II"/>
    <property type="match status" value="1"/>
</dbReference>
<keyword evidence="3" id="KW-0238">DNA-binding</keyword>
<evidence type="ECO:0000313" key="6">
    <source>
        <dbReference type="EMBL" id="MFA0569452.1"/>
    </source>
</evidence>
<proteinExistence type="inferred from homology"/>
<dbReference type="Gene3D" id="1.10.10.10">
    <property type="entry name" value="Winged helix-like DNA-binding domain superfamily/Winged helix DNA-binding domain"/>
    <property type="match status" value="1"/>
</dbReference>
<accession>A0ABV4NDW0</accession>
<comment type="caution">
    <text evidence="6">The sequence shown here is derived from an EMBL/GenBank/DDBJ whole genome shotgun (WGS) entry which is preliminary data.</text>
</comment>
<dbReference type="InterPro" id="IPR036390">
    <property type="entry name" value="WH_DNA-bd_sf"/>
</dbReference>
<protein>
    <submittedName>
        <fullName evidence="6">LysR family transcriptional regulator</fullName>
    </submittedName>
</protein>
<dbReference type="InterPro" id="IPR005119">
    <property type="entry name" value="LysR_subst-bd"/>
</dbReference>
<dbReference type="PANTHER" id="PTHR30126:SF91">
    <property type="entry name" value="LYSR FAMILY TRANSCRIPTIONAL REGULATOR"/>
    <property type="match status" value="1"/>
</dbReference>
<keyword evidence="4" id="KW-0804">Transcription</keyword>
<evidence type="ECO:0000256" key="2">
    <source>
        <dbReference type="ARBA" id="ARBA00023015"/>
    </source>
</evidence>
<evidence type="ECO:0000259" key="5">
    <source>
        <dbReference type="PROSITE" id="PS50931"/>
    </source>
</evidence>
<dbReference type="PANTHER" id="PTHR30126">
    <property type="entry name" value="HTH-TYPE TRANSCRIPTIONAL REGULATOR"/>
    <property type="match status" value="1"/>
</dbReference>
<sequence length="287" mass="32464">MNTDKIKAFVYAAECGSFSAAAKKQGKAQSWISNAISDLEIDLNLSLFDRSGYKPTITNEGAALLFHAKNMIASETTLLSHAHHLSSGIEDRIVLAIDDWLMTKKMRQLIVDFQLTFPTVELVVRQLMTQDIVYLIEKNEVDVGLATGRWFFDKSIRFQTIDYIETCLICSKGNPLTKTPVGHADLFGFKQVSRSSIYNLEHKYIDLPDIERVNVSDMESVITLVENDIGWAVIPKSVALENQERIDIIESEISEKGHLLRIELITPELKANGVATQWLKRHLINHY</sequence>
<evidence type="ECO:0000256" key="3">
    <source>
        <dbReference type="ARBA" id="ARBA00023125"/>
    </source>
</evidence>
<evidence type="ECO:0000256" key="1">
    <source>
        <dbReference type="ARBA" id="ARBA00009437"/>
    </source>
</evidence>
<dbReference type="InterPro" id="IPR000847">
    <property type="entry name" value="LysR_HTH_N"/>
</dbReference>
<keyword evidence="7" id="KW-1185">Reference proteome</keyword>
<keyword evidence="2" id="KW-0805">Transcription regulation</keyword>
<name>A0ABV4NDW0_9VIBR</name>
<dbReference type="InterPro" id="IPR036388">
    <property type="entry name" value="WH-like_DNA-bd_sf"/>
</dbReference>
<dbReference type="SUPFAM" id="SSF46785">
    <property type="entry name" value="Winged helix' DNA-binding domain"/>
    <property type="match status" value="1"/>
</dbReference>